<gene>
    <name evidence="2" type="ORF">THAOC_34012</name>
</gene>
<feature type="compositionally biased region" description="Basic and acidic residues" evidence="1">
    <location>
        <begin position="69"/>
        <end position="89"/>
    </location>
</feature>
<comment type="caution">
    <text evidence="2">The sequence shown here is derived from an EMBL/GenBank/DDBJ whole genome shotgun (WGS) entry which is preliminary data.</text>
</comment>
<proteinExistence type="predicted"/>
<organism evidence="2 3">
    <name type="scientific">Thalassiosira oceanica</name>
    <name type="common">Marine diatom</name>
    <dbReference type="NCBI Taxonomy" id="159749"/>
    <lineage>
        <taxon>Eukaryota</taxon>
        <taxon>Sar</taxon>
        <taxon>Stramenopiles</taxon>
        <taxon>Ochrophyta</taxon>
        <taxon>Bacillariophyta</taxon>
        <taxon>Coscinodiscophyceae</taxon>
        <taxon>Thalassiosirophycidae</taxon>
        <taxon>Thalassiosirales</taxon>
        <taxon>Thalassiosiraceae</taxon>
        <taxon>Thalassiosira</taxon>
    </lineage>
</organism>
<accession>K0R374</accession>
<name>K0R374_THAOC</name>
<protein>
    <submittedName>
        <fullName evidence="2">Uncharacterized protein</fullName>
    </submittedName>
</protein>
<dbReference type="AlphaFoldDB" id="K0R374"/>
<sequence>MAPKGGRAKRPDSAGSGPPAGNPRKKGRGAASGGPGGRGRRALDPILLSRGLSSRSLPSRPASSVVPLSRDEVERDLRHMDAYRNARAG</sequence>
<evidence type="ECO:0000256" key="1">
    <source>
        <dbReference type="SAM" id="MobiDB-lite"/>
    </source>
</evidence>
<feature type="non-terminal residue" evidence="2">
    <location>
        <position position="89"/>
    </location>
</feature>
<evidence type="ECO:0000313" key="3">
    <source>
        <dbReference type="Proteomes" id="UP000266841"/>
    </source>
</evidence>
<dbReference type="Proteomes" id="UP000266841">
    <property type="component" value="Unassembled WGS sequence"/>
</dbReference>
<feature type="compositionally biased region" description="Low complexity" evidence="1">
    <location>
        <begin position="45"/>
        <end position="68"/>
    </location>
</feature>
<evidence type="ECO:0000313" key="2">
    <source>
        <dbReference type="EMBL" id="EJK47278.1"/>
    </source>
</evidence>
<feature type="region of interest" description="Disordered" evidence="1">
    <location>
        <begin position="1"/>
        <end position="89"/>
    </location>
</feature>
<dbReference type="EMBL" id="AGNL01047138">
    <property type="protein sequence ID" value="EJK47278.1"/>
    <property type="molecule type" value="Genomic_DNA"/>
</dbReference>
<reference evidence="2 3" key="1">
    <citation type="journal article" date="2012" name="Genome Biol.">
        <title>Genome and low-iron response of an oceanic diatom adapted to chronic iron limitation.</title>
        <authorList>
            <person name="Lommer M."/>
            <person name="Specht M."/>
            <person name="Roy A.S."/>
            <person name="Kraemer L."/>
            <person name="Andreson R."/>
            <person name="Gutowska M.A."/>
            <person name="Wolf J."/>
            <person name="Bergner S.V."/>
            <person name="Schilhabel M.B."/>
            <person name="Klostermeier U.C."/>
            <person name="Beiko R.G."/>
            <person name="Rosenstiel P."/>
            <person name="Hippler M."/>
            <person name="Laroche J."/>
        </authorList>
    </citation>
    <scope>NUCLEOTIDE SEQUENCE [LARGE SCALE GENOMIC DNA]</scope>
    <source>
        <strain evidence="2 3">CCMP1005</strain>
    </source>
</reference>
<keyword evidence="3" id="KW-1185">Reference proteome</keyword>